<dbReference type="InterPro" id="IPR036084">
    <property type="entry name" value="Ser_inhib-like_sf"/>
</dbReference>
<keyword evidence="1" id="KW-0732">Signal</keyword>
<proteinExistence type="predicted"/>
<dbReference type="EMBL" id="BMAW01006905">
    <property type="protein sequence ID" value="GFT01189.1"/>
    <property type="molecule type" value="Genomic_DNA"/>
</dbReference>
<gene>
    <name evidence="3" type="ORF">NPIL_214971</name>
</gene>
<evidence type="ECO:0000256" key="1">
    <source>
        <dbReference type="SAM" id="SignalP"/>
    </source>
</evidence>
<organism evidence="3 4">
    <name type="scientific">Nephila pilipes</name>
    <name type="common">Giant wood spider</name>
    <name type="synonym">Nephila maculata</name>
    <dbReference type="NCBI Taxonomy" id="299642"/>
    <lineage>
        <taxon>Eukaryota</taxon>
        <taxon>Metazoa</taxon>
        <taxon>Ecdysozoa</taxon>
        <taxon>Arthropoda</taxon>
        <taxon>Chelicerata</taxon>
        <taxon>Arachnida</taxon>
        <taxon>Araneae</taxon>
        <taxon>Araneomorphae</taxon>
        <taxon>Entelegynae</taxon>
        <taxon>Araneoidea</taxon>
        <taxon>Nephilidae</taxon>
        <taxon>Nephila</taxon>
    </lineage>
</organism>
<protein>
    <recommendedName>
        <fullName evidence="2">TIL domain-containing protein</fullName>
    </recommendedName>
</protein>
<sequence>MFKCVLALALCISLASAYRYYEEECPDNEQFVERVNPCNTCAAKGAPCISICSSGCDCLPGHLRNHLGFCIPARFCERPQKPHPSTVDVELVEDKCDEVMCHRYCRPRSGICGGRSQQIMKLLGNVSYIVSPFFNTAIVSSLGCTLMVSSWG</sequence>
<feature type="domain" description="TIL" evidence="2">
    <location>
        <begin position="25"/>
        <end position="76"/>
    </location>
</feature>
<dbReference type="SUPFAM" id="SSF57567">
    <property type="entry name" value="Serine protease inhibitors"/>
    <property type="match status" value="1"/>
</dbReference>
<evidence type="ECO:0000259" key="2">
    <source>
        <dbReference type="Pfam" id="PF01826"/>
    </source>
</evidence>
<dbReference type="InterPro" id="IPR002919">
    <property type="entry name" value="TIL_dom"/>
</dbReference>
<dbReference type="AlphaFoldDB" id="A0A8X6N9J2"/>
<evidence type="ECO:0000313" key="4">
    <source>
        <dbReference type="Proteomes" id="UP000887013"/>
    </source>
</evidence>
<dbReference type="Gene3D" id="2.10.25.10">
    <property type="entry name" value="Laminin"/>
    <property type="match status" value="1"/>
</dbReference>
<comment type="caution">
    <text evidence="3">The sequence shown here is derived from an EMBL/GenBank/DDBJ whole genome shotgun (WGS) entry which is preliminary data.</text>
</comment>
<dbReference type="Pfam" id="PF01826">
    <property type="entry name" value="TIL"/>
    <property type="match status" value="1"/>
</dbReference>
<feature type="chain" id="PRO_5036464352" description="TIL domain-containing protein" evidence="1">
    <location>
        <begin position="18"/>
        <end position="152"/>
    </location>
</feature>
<name>A0A8X6N9J2_NEPPI</name>
<keyword evidence="4" id="KW-1185">Reference proteome</keyword>
<feature type="signal peptide" evidence="1">
    <location>
        <begin position="1"/>
        <end position="17"/>
    </location>
</feature>
<accession>A0A8X6N9J2</accession>
<evidence type="ECO:0000313" key="3">
    <source>
        <dbReference type="EMBL" id="GFT01189.1"/>
    </source>
</evidence>
<dbReference type="Proteomes" id="UP000887013">
    <property type="component" value="Unassembled WGS sequence"/>
</dbReference>
<reference evidence="3" key="1">
    <citation type="submission" date="2020-08" db="EMBL/GenBank/DDBJ databases">
        <title>Multicomponent nature underlies the extraordinary mechanical properties of spider dragline silk.</title>
        <authorList>
            <person name="Kono N."/>
            <person name="Nakamura H."/>
            <person name="Mori M."/>
            <person name="Yoshida Y."/>
            <person name="Ohtoshi R."/>
            <person name="Malay A.D."/>
            <person name="Moran D.A.P."/>
            <person name="Tomita M."/>
            <person name="Numata K."/>
            <person name="Arakawa K."/>
        </authorList>
    </citation>
    <scope>NUCLEOTIDE SEQUENCE</scope>
</reference>
<dbReference type="OrthoDB" id="5945029at2759"/>
<dbReference type="CDD" id="cd19941">
    <property type="entry name" value="TIL"/>
    <property type="match status" value="1"/>
</dbReference>